<evidence type="ECO:0000256" key="11">
    <source>
        <dbReference type="ARBA" id="ARBA00022692"/>
    </source>
</evidence>
<dbReference type="OrthoDB" id="9799199at2"/>
<dbReference type="STRING" id="472181.SAMN05216271_3435"/>
<evidence type="ECO:0000313" key="21">
    <source>
        <dbReference type="EMBL" id="SDT04300.1"/>
    </source>
</evidence>
<evidence type="ECO:0000256" key="12">
    <source>
        <dbReference type="ARBA" id="ARBA00022695"/>
    </source>
</evidence>
<dbReference type="GO" id="GO:0016024">
    <property type="term" value="P:CDP-diacylglycerol biosynthetic process"/>
    <property type="evidence" value="ECO:0007669"/>
    <property type="project" value="UniProtKB-UniPathway"/>
</dbReference>
<dbReference type="Pfam" id="PF01148">
    <property type="entry name" value="CTP_transf_1"/>
    <property type="match status" value="1"/>
</dbReference>
<evidence type="ECO:0000256" key="10">
    <source>
        <dbReference type="ARBA" id="ARBA00022679"/>
    </source>
</evidence>
<evidence type="ECO:0000256" key="18">
    <source>
        <dbReference type="RuleBase" id="RU003938"/>
    </source>
</evidence>
<evidence type="ECO:0000313" key="22">
    <source>
        <dbReference type="Proteomes" id="UP000243413"/>
    </source>
</evidence>
<proteinExistence type="inferred from homology"/>
<evidence type="ECO:0000256" key="15">
    <source>
        <dbReference type="ARBA" id="ARBA00023136"/>
    </source>
</evidence>
<keyword evidence="12 18" id="KW-0548">Nucleotidyltransferase</keyword>
<dbReference type="AlphaFoldDB" id="A0A1H1X5C1"/>
<evidence type="ECO:0000256" key="14">
    <source>
        <dbReference type="ARBA" id="ARBA00023098"/>
    </source>
</evidence>
<name>A0A1H1X5C1_9GAMM</name>
<dbReference type="InterPro" id="IPR000374">
    <property type="entry name" value="PC_trans"/>
</dbReference>
<dbReference type="Proteomes" id="UP001486808">
    <property type="component" value="Unassembled WGS sequence"/>
</dbReference>
<evidence type="ECO:0000256" key="4">
    <source>
        <dbReference type="ARBA" id="ARBA00005189"/>
    </source>
</evidence>
<keyword evidence="10 18" id="KW-0808">Transferase</keyword>
<comment type="pathway">
    <text evidence="4">Lipid metabolism.</text>
</comment>
<dbReference type="GO" id="GO:0005886">
    <property type="term" value="C:plasma membrane"/>
    <property type="evidence" value="ECO:0007669"/>
    <property type="project" value="UniProtKB-SubCell"/>
</dbReference>
<keyword evidence="14" id="KW-0443">Lipid metabolism</keyword>
<protein>
    <recommendedName>
        <fullName evidence="7 18">Phosphatidate cytidylyltransferase</fullName>
        <ecNumber evidence="6 18">2.7.7.41</ecNumber>
    </recommendedName>
</protein>
<evidence type="ECO:0000256" key="19">
    <source>
        <dbReference type="SAM" id="Phobius"/>
    </source>
</evidence>
<dbReference type="EC" id="2.7.7.41" evidence="6 18"/>
<dbReference type="GO" id="GO:0004605">
    <property type="term" value="F:phosphatidate cytidylyltransferase activity"/>
    <property type="evidence" value="ECO:0007669"/>
    <property type="project" value="UniProtKB-EC"/>
</dbReference>
<sequence length="271" mass="29193">MLKQRVITAVILAPLAVAGFVLLQGAWFAFFIGAVVALAGWEWARLCGESRQSGRVVYAATLALLMIGLYRDQWPVIYYVIPALLWWLLASVMIVRYPAGSGLWKGSFVRQLFGLLILLPAWAGLVWLRAQEFGLWLIFSLLILVWAADIGAYFAGKTFGRSKLMPAVSPGKTREGLLGGLLVSEVLALAAMLYLGWGAGAIALGLLGAALVVLVSVVGDLTESLFKREEGLKDSSNLLPGHGGVLDRIDSLTAAIPMFVACWLLLGSYLA</sequence>
<evidence type="ECO:0000256" key="16">
    <source>
        <dbReference type="ARBA" id="ARBA00023209"/>
    </source>
</evidence>
<keyword evidence="17" id="KW-1208">Phospholipid metabolism</keyword>
<feature type="transmembrane region" description="Helical" evidence="19">
    <location>
        <begin position="133"/>
        <end position="155"/>
    </location>
</feature>
<dbReference type="PROSITE" id="PS01315">
    <property type="entry name" value="CDS"/>
    <property type="match status" value="1"/>
</dbReference>
<keyword evidence="13 19" id="KW-1133">Transmembrane helix</keyword>
<reference evidence="22" key="2">
    <citation type="submission" date="2016-10" db="EMBL/GenBank/DDBJ databases">
        <authorList>
            <person name="Varghese N."/>
            <person name="Submissions S."/>
        </authorList>
    </citation>
    <scope>NUCLEOTIDE SEQUENCE [LARGE SCALE GENOMIC DNA]</scope>
    <source>
        <strain evidence="22">JCM 14963</strain>
    </source>
</reference>
<keyword evidence="9" id="KW-0444">Lipid biosynthesis</keyword>
<comment type="pathway">
    <text evidence="3 18">Phospholipid metabolism; CDP-diacylglycerol biosynthesis; CDP-diacylglycerol from sn-glycerol 3-phosphate: step 3/3.</text>
</comment>
<comment type="subcellular location">
    <subcellularLocation>
        <location evidence="2">Cell membrane</location>
        <topology evidence="2">Multi-pass membrane protein</topology>
    </subcellularLocation>
</comment>
<keyword evidence="23" id="KW-1185">Reference proteome</keyword>
<dbReference type="PANTHER" id="PTHR46382">
    <property type="entry name" value="PHOSPHATIDATE CYTIDYLYLTRANSFERASE"/>
    <property type="match status" value="1"/>
</dbReference>
<evidence type="ECO:0000256" key="6">
    <source>
        <dbReference type="ARBA" id="ARBA00012487"/>
    </source>
</evidence>
<comment type="similarity">
    <text evidence="5 18">Belongs to the CDS family.</text>
</comment>
<keyword evidence="16" id="KW-0594">Phospholipid biosynthesis</keyword>
<evidence type="ECO:0000256" key="1">
    <source>
        <dbReference type="ARBA" id="ARBA00001698"/>
    </source>
</evidence>
<keyword evidence="8" id="KW-1003">Cell membrane</keyword>
<dbReference type="UniPathway" id="UPA00557">
    <property type="reaction ID" value="UER00614"/>
</dbReference>
<comment type="catalytic activity">
    <reaction evidence="1 18">
        <text>a 1,2-diacyl-sn-glycero-3-phosphate + CTP + H(+) = a CDP-1,2-diacyl-sn-glycerol + diphosphate</text>
        <dbReference type="Rhea" id="RHEA:16229"/>
        <dbReference type="ChEBI" id="CHEBI:15378"/>
        <dbReference type="ChEBI" id="CHEBI:33019"/>
        <dbReference type="ChEBI" id="CHEBI:37563"/>
        <dbReference type="ChEBI" id="CHEBI:58332"/>
        <dbReference type="ChEBI" id="CHEBI:58608"/>
        <dbReference type="EC" id="2.7.7.41"/>
    </reaction>
</comment>
<organism evidence="21 22">
    <name type="scientific">Halopseudomonas sabulinigri</name>
    <dbReference type="NCBI Taxonomy" id="472181"/>
    <lineage>
        <taxon>Bacteria</taxon>
        <taxon>Pseudomonadati</taxon>
        <taxon>Pseudomonadota</taxon>
        <taxon>Gammaproteobacteria</taxon>
        <taxon>Pseudomonadales</taxon>
        <taxon>Pseudomonadaceae</taxon>
        <taxon>Halopseudomonas</taxon>
    </lineage>
</organism>
<feature type="transmembrane region" description="Helical" evidence="19">
    <location>
        <begin position="76"/>
        <end position="95"/>
    </location>
</feature>
<evidence type="ECO:0000313" key="23">
    <source>
        <dbReference type="Proteomes" id="UP001486808"/>
    </source>
</evidence>
<gene>
    <name evidence="20" type="primary">cdsA</name>
    <name evidence="20" type="ORF">NBRC116187_23140</name>
    <name evidence="21" type="ORF">SAMN05216271_3435</name>
</gene>
<evidence type="ECO:0000313" key="20">
    <source>
        <dbReference type="EMBL" id="GAA6131954.1"/>
    </source>
</evidence>
<dbReference type="PANTHER" id="PTHR46382:SF1">
    <property type="entry name" value="PHOSPHATIDATE CYTIDYLYLTRANSFERASE"/>
    <property type="match status" value="1"/>
</dbReference>
<evidence type="ECO:0000256" key="9">
    <source>
        <dbReference type="ARBA" id="ARBA00022516"/>
    </source>
</evidence>
<feature type="transmembrane region" description="Helical" evidence="19">
    <location>
        <begin position="107"/>
        <end position="127"/>
    </location>
</feature>
<evidence type="ECO:0000256" key="3">
    <source>
        <dbReference type="ARBA" id="ARBA00005119"/>
    </source>
</evidence>
<dbReference type="RefSeq" id="WP_092288043.1">
    <property type="nucleotide sequence ID" value="NZ_BAABWD010000002.1"/>
</dbReference>
<dbReference type="EMBL" id="LT629763">
    <property type="protein sequence ID" value="SDT04300.1"/>
    <property type="molecule type" value="Genomic_DNA"/>
</dbReference>
<evidence type="ECO:0000256" key="7">
    <source>
        <dbReference type="ARBA" id="ARBA00019373"/>
    </source>
</evidence>
<keyword evidence="11 18" id="KW-0812">Transmembrane</keyword>
<evidence type="ECO:0000256" key="17">
    <source>
        <dbReference type="ARBA" id="ARBA00023264"/>
    </source>
</evidence>
<feature type="transmembrane region" description="Helical" evidence="19">
    <location>
        <begin position="201"/>
        <end position="219"/>
    </location>
</feature>
<evidence type="ECO:0000256" key="8">
    <source>
        <dbReference type="ARBA" id="ARBA00022475"/>
    </source>
</evidence>
<keyword evidence="15 19" id="KW-0472">Membrane</keyword>
<reference evidence="20 23" key="3">
    <citation type="submission" date="2024-04" db="EMBL/GenBank/DDBJ databases">
        <title>Draft genome sequence of Halopseudomonas sabulinigri NBRC 116187.</title>
        <authorList>
            <person name="Miyakawa T."/>
            <person name="Kusuya Y."/>
            <person name="Miura T."/>
        </authorList>
    </citation>
    <scope>NUCLEOTIDE SEQUENCE [LARGE SCALE GENOMIC DNA]</scope>
    <source>
        <strain evidence="20 23">4NH20-0042</strain>
    </source>
</reference>
<dbReference type="Proteomes" id="UP000243413">
    <property type="component" value="Chromosome I"/>
</dbReference>
<evidence type="ECO:0000256" key="5">
    <source>
        <dbReference type="ARBA" id="ARBA00010185"/>
    </source>
</evidence>
<accession>A0A1H1X5C1</accession>
<dbReference type="EMBL" id="BAABWD010000002">
    <property type="protein sequence ID" value="GAA6131954.1"/>
    <property type="molecule type" value="Genomic_DNA"/>
</dbReference>
<evidence type="ECO:0000256" key="13">
    <source>
        <dbReference type="ARBA" id="ARBA00022989"/>
    </source>
</evidence>
<evidence type="ECO:0000256" key="2">
    <source>
        <dbReference type="ARBA" id="ARBA00004651"/>
    </source>
</evidence>
<feature type="transmembrane region" description="Helical" evidence="19">
    <location>
        <begin position="53"/>
        <end position="70"/>
    </location>
</feature>
<reference evidence="21" key="1">
    <citation type="submission" date="2016-10" db="EMBL/GenBank/DDBJ databases">
        <authorList>
            <person name="de Groot N.N."/>
        </authorList>
    </citation>
    <scope>NUCLEOTIDE SEQUENCE [LARGE SCALE GENOMIC DNA]</scope>
    <source>
        <strain evidence="21">JCM 14963</strain>
    </source>
</reference>